<sequence length="156" mass="17329">MLQSKSQFLGYHSDPVEEPEHPGSRQLLAYWQEKRQENGPLRRSDLNPAEIAAALPGVFVAEEADDTFRFRLVGSDIEARMRRVVTGKTLQEIYGDDVGGRTAAMYADIIANGKPLCLQGNFVGDNLEHVRIESLMLPLIFDNGRPGIVGTVFDLN</sequence>
<protein>
    <submittedName>
        <fullName evidence="2">PAS domain-containing protein</fullName>
    </submittedName>
</protein>
<dbReference type="InterPro" id="IPR009922">
    <property type="entry name" value="DUF1457"/>
</dbReference>
<dbReference type="EMBL" id="WXYQ01000006">
    <property type="protein sequence ID" value="NBG96114.1"/>
    <property type="molecule type" value="Genomic_DNA"/>
</dbReference>
<evidence type="ECO:0000313" key="2">
    <source>
        <dbReference type="EMBL" id="NBG96114.1"/>
    </source>
</evidence>
<proteinExistence type="predicted"/>
<evidence type="ECO:0000256" key="1">
    <source>
        <dbReference type="SAM" id="MobiDB-lite"/>
    </source>
</evidence>
<name>A0A845QCF4_9HYPH</name>
<dbReference type="Proteomes" id="UP000470384">
    <property type="component" value="Unassembled WGS sequence"/>
</dbReference>
<dbReference type="Pfam" id="PF07310">
    <property type="entry name" value="PAS_5"/>
    <property type="match status" value="1"/>
</dbReference>
<organism evidence="2 3">
    <name type="scientific">Pyruvatibacter mobilis</name>
    <dbReference type="NCBI Taxonomy" id="1712261"/>
    <lineage>
        <taxon>Bacteria</taxon>
        <taxon>Pseudomonadati</taxon>
        <taxon>Pseudomonadota</taxon>
        <taxon>Alphaproteobacteria</taxon>
        <taxon>Hyphomicrobiales</taxon>
        <taxon>Parvibaculaceae</taxon>
        <taxon>Pyruvatibacter</taxon>
    </lineage>
</organism>
<feature type="compositionally biased region" description="Basic and acidic residues" evidence="1">
    <location>
        <begin position="14"/>
        <end position="23"/>
    </location>
</feature>
<reference evidence="2 3" key="1">
    <citation type="journal article" date="2016" name="Int. J. Syst. Evol. Microbiol.">
        <title>Pyruvatibacter mobilis gen. nov., sp. nov., a marine bacterium from the culture broth of Picochlorum sp. 122.</title>
        <authorList>
            <person name="Wang G."/>
            <person name="Tang M."/>
            <person name="Wu H."/>
            <person name="Dai S."/>
            <person name="Li T."/>
            <person name="Chen C."/>
            <person name="He H."/>
            <person name="Fan J."/>
            <person name="Xiang W."/>
            <person name="Li X."/>
        </authorList>
    </citation>
    <scope>NUCLEOTIDE SEQUENCE [LARGE SCALE GENOMIC DNA]</scope>
    <source>
        <strain evidence="2 3">GYP-11</strain>
    </source>
</reference>
<gene>
    <name evidence="2" type="ORF">GTQ45_10260</name>
</gene>
<feature type="region of interest" description="Disordered" evidence="1">
    <location>
        <begin position="1"/>
        <end position="25"/>
    </location>
</feature>
<dbReference type="AlphaFoldDB" id="A0A845QCF4"/>
<dbReference type="RefSeq" id="WP_027841603.1">
    <property type="nucleotide sequence ID" value="NZ_BMHN01000001.1"/>
</dbReference>
<comment type="caution">
    <text evidence="2">The sequence shown here is derived from an EMBL/GenBank/DDBJ whole genome shotgun (WGS) entry which is preliminary data.</text>
</comment>
<keyword evidence="3" id="KW-1185">Reference proteome</keyword>
<accession>A0A845QCF4</accession>
<dbReference type="GeneID" id="300654825"/>
<dbReference type="OrthoDB" id="8480244at2"/>
<evidence type="ECO:0000313" key="3">
    <source>
        <dbReference type="Proteomes" id="UP000470384"/>
    </source>
</evidence>